<comment type="similarity">
    <text evidence="2">Belongs to the G-protein coupled receptor 2 family.</text>
</comment>
<dbReference type="SMART" id="SM00008">
    <property type="entry name" value="HormR"/>
    <property type="match status" value="1"/>
</dbReference>
<evidence type="ECO:0000256" key="1">
    <source>
        <dbReference type="ARBA" id="ARBA00004651"/>
    </source>
</evidence>
<evidence type="ECO:0000256" key="8">
    <source>
        <dbReference type="ARBA" id="ARBA00023170"/>
    </source>
</evidence>
<dbReference type="Gene3D" id="1.20.1070.10">
    <property type="entry name" value="Rhodopsin 7-helix transmembrane proteins"/>
    <property type="match status" value="1"/>
</dbReference>
<evidence type="ECO:0000256" key="4">
    <source>
        <dbReference type="ARBA" id="ARBA00022692"/>
    </source>
</evidence>
<feature type="transmembrane region" description="Helical" evidence="11">
    <location>
        <begin position="117"/>
        <end position="136"/>
    </location>
</feature>
<evidence type="ECO:0000256" key="11">
    <source>
        <dbReference type="SAM" id="Phobius"/>
    </source>
</evidence>
<evidence type="ECO:0000313" key="15">
    <source>
        <dbReference type="Proteomes" id="UP001566132"/>
    </source>
</evidence>
<dbReference type="PANTHER" id="PTHR45620">
    <property type="entry name" value="PDF RECEPTOR-LIKE PROTEIN-RELATED"/>
    <property type="match status" value="1"/>
</dbReference>
<evidence type="ECO:0000256" key="7">
    <source>
        <dbReference type="ARBA" id="ARBA00023136"/>
    </source>
</evidence>
<gene>
    <name evidence="14" type="ORF">ABEB36_013383</name>
</gene>
<dbReference type="PRINTS" id="PR00249">
    <property type="entry name" value="GPCRSECRETIN"/>
</dbReference>
<feature type="domain" description="G-protein coupled receptors family 2 profile 1" evidence="12">
    <location>
        <begin position="21"/>
        <end position="103"/>
    </location>
</feature>
<evidence type="ECO:0000259" key="13">
    <source>
        <dbReference type="PROSITE" id="PS50261"/>
    </source>
</evidence>
<feature type="transmembrane region" description="Helical" evidence="11">
    <location>
        <begin position="223"/>
        <end position="243"/>
    </location>
</feature>
<dbReference type="CDD" id="cd15260">
    <property type="entry name" value="7tmB1_NPR_B4_insect-like"/>
    <property type="match status" value="1"/>
</dbReference>
<evidence type="ECO:0000256" key="6">
    <source>
        <dbReference type="ARBA" id="ARBA00023040"/>
    </source>
</evidence>
<dbReference type="InterPro" id="IPR001879">
    <property type="entry name" value="GPCR_2_extracellular_dom"/>
</dbReference>
<dbReference type="InterPro" id="IPR036445">
    <property type="entry name" value="GPCR_2_extracell_dom_sf"/>
</dbReference>
<feature type="transmembrane region" description="Helical" evidence="11">
    <location>
        <begin position="314"/>
        <end position="332"/>
    </location>
</feature>
<dbReference type="EMBL" id="JBDJPC010000010">
    <property type="protein sequence ID" value="KAL1490735.1"/>
    <property type="molecule type" value="Genomic_DNA"/>
</dbReference>
<keyword evidence="5 11" id="KW-1133">Transmembrane helix</keyword>
<dbReference type="PROSITE" id="PS00649">
    <property type="entry name" value="G_PROTEIN_RECEP_F2_1"/>
    <property type="match status" value="1"/>
</dbReference>
<evidence type="ECO:0000313" key="14">
    <source>
        <dbReference type="EMBL" id="KAL1490735.1"/>
    </source>
</evidence>
<keyword evidence="4 11" id="KW-0812">Transmembrane</keyword>
<dbReference type="SUPFAM" id="SSF111418">
    <property type="entry name" value="Hormone receptor domain"/>
    <property type="match status" value="1"/>
</dbReference>
<dbReference type="GO" id="GO:0004930">
    <property type="term" value="F:G protein-coupled receptor activity"/>
    <property type="evidence" value="ECO:0007669"/>
    <property type="project" value="UniProtKB-KW"/>
</dbReference>
<evidence type="ECO:0000256" key="3">
    <source>
        <dbReference type="ARBA" id="ARBA00022475"/>
    </source>
</evidence>
<keyword evidence="9" id="KW-0325">Glycoprotein</keyword>
<keyword evidence="6" id="KW-0297">G-protein coupled receptor</keyword>
<dbReference type="InterPro" id="IPR017983">
    <property type="entry name" value="GPCR_2_secretin-like_CS"/>
</dbReference>
<dbReference type="PROSITE" id="PS50261">
    <property type="entry name" value="G_PROTEIN_RECEP_F2_4"/>
    <property type="match status" value="1"/>
</dbReference>
<feature type="transmembrane region" description="Helical" evidence="11">
    <location>
        <begin position="271"/>
        <end position="293"/>
    </location>
</feature>
<feature type="transmembrane region" description="Helical" evidence="11">
    <location>
        <begin position="148"/>
        <end position="167"/>
    </location>
</feature>
<dbReference type="AlphaFoldDB" id="A0ABD1E8L6"/>
<sequence length="412" mass="46942">MTDEQRTNGLNAADLTRRQLDCYENVTVDPTQDGLFCPTWFDGWSCWPETPAGTTANQSCPDFIAGFETTNSVFYKCEPNGTWYFHEPFNKTWVNYTTCVNTADLSFRRIIVSVHSLGYGVSLVALLVSLGLLFYFKSLRCTRILIHMNLFASFAINNFLWLLWYYVVFDENEIIMNNEFWCIALHTVLYSCLLSNYSWMLCEGLYLHTVLVWTFMSQNNLLLWLNIVGWGIPLITTLIYVPVRALLGEGDELTMCWIKDFKYDIIQQVPVAATIGLNLIFLVNIMRVVVLKLRRGPANDGQGVGGASRSTRQALRATLLLVPLLGLNFLLTPFRPQTGPPWEYLYDILSAITTSLQGLCVAILFCFCNGEVQAQIKRKWRTAMFRPRANSCTITTVSFVRSSYPQNGEEKV</sequence>
<evidence type="ECO:0000259" key="12">
    <source>
        <dbReference type="PROSITE" id="PS50227"/>
    </source>
</evidence>
<dbReference type="Pfam" id="PF02793">
    <property type="entry name" value="HRM"/>
    <property type="match status" value="1"/>
</dbReference>
<name>A0ABD1E8L6_HYPHA</name>
<protein>
    <recommendedName>
        <fullName evidence="16">Calcitonin receptor</fullName>
    </recommendedName>
</protein>
<dbReference type="Pfam" id="PF00002">
    <property type="entry name" value="7tm_2"/>
    <property type="match status" value="1"/>
</dbReference>
<evidence type="ECO:0000256" key="2">
    <source>
        <dbReference type="ARBA" id="ARBA00005314"/>
    </source>
</evidence>
<evidence type="ECO:0000256" key="9">
    <source>
        <dbReference type="ARBA" id="ARBA00023180"/>
    </source>
</evidence>
<evidence type="ECO:0000256" key="5">
    <source>
        <dbReference type="ARBA" id="ARBA00022989"/>
    </source>
</evidence>
<dbReference type="InterPro" id="IPR050332">
    <property type="entry name" value="GPCR_2"/>
</dbReference>
<keyword evidence="10" id="KW-0807">Transducer</keyword>
<feature type="domain" description="G-protein coupled receptors family 2 profile 2" evidence="13">
    <location>
        <begin position="111"/>
        <end position="369"/>
    </location>
</feature>
<dbReference type="PROSITE" id="PS50227">
    <property type="entry name" value="G_PROTEIN_RECEP_F2_3"/>
    <property type="match status" value="1"/>
</dbReference>
<dbReference type="PANTHER" id="PTHR45620:SF32">
    <property type="entry name" value="DIURETIC HORMONE 31 RECEPTOR, ISOFORM C"/>
    <property type="match status" value="1"/>
</dbReference>
<dbReference type="GO" id="GO:0005886">
    <property type="term" value="C:plasma membrane"/>
    <property type="evidence" value="ECO:0007669"/>
    <property type="project" value="UniProtKB-SubCell"/>
</dbReference>
<evidence type="ECO:0008006" key="16">
    <source>
        <dbReference type="Google" id="ProtNLM"/>
    </source>
</evidence>
<dbReference type="Proteomes" id="UP001566132">
    <property type="component" value="Unassembled WGS sequence"/>
</dbReference>
<keyword evidence="3" id="KW-1003">Cell membrane</keyword>
<organism evidence="14 15">
    <name type="scientific">Hypothenemus hampei</name>
    <name type="common">Coffee berry borer</name>
    <dbReference type="NCBI Taxonomy" id="57062"/>
    <lineage>
        <taxon>Eukaryota</taxon>
        <taxon>Metazoa</taxon>
        <taxon>Ecdysozoa</taxon>
        <taxon>Arthropoda</taxon>
        <taxon>Hexapoda</taxon>
        <taxon>Insecta</taxon>
        <taxon>Pterygota</taxon>
        <taxon>Neoptera</taxon>
        <taxon>Endopterygota</taxon>
        <taxon>Coleoptera</taxon>
        <taxon>Polyphaga</taxon>
        <taxon>Cucujiformia</taxon>
        <taxon>Curculionidae</taxon>
        <taxon>Scolytinae</taxon>
        <taxon>Hypothenemus</taxon>
    </lineage>
</organism>
<dbReference type="InterPro" id="IPR017981">
    <property type="entry name" value="GPCR_2-like_7TM"/>
</dbReference>
<keyword evidence="15" id="KW-1185">Reference proteome</keyword>
<dbReference type="InterPro" id="IPR000832">
    <property type="entry name" value="GPCR_2_secretin-like"/>
</dbReference>
<proteinExistence type="inferred from homology"/>
<comment type="subcellular location">
    <subcellularLocation>
        <location evidence="1">Cell membrane</location>
        <topology evidence="1">Multi-pass membrane protein</topology>
    </subcellularLocation>
</comment>
<keyword evidence="8" id="KW-0675">Receptor</keyword>
<comment type="caution">
    <text evidence="14">The sequence shown here is derived from an EMBL/GenBank/DDBJ whole genome shotgun (WGS) entry which is preliminary data.</text>
</comment>
<evidence type="ECO:0000256" key="10">
    <source>
        <dbReference type="ARBA" id="ARBA00023224"/>
    </source>
</evidence>
<dbReference type="Gene3D" id="4.10.1240.10">
    <property type="entry name" value="GPCR, family 2, extracellular hormone receptor domain"/>
    <property type="match status" value="1"/>
</dbReference>
<keyword evidence="7 11" id="KW-0472">Membrane</keyword>
<feature type="transmembrane region" description="Helical" evidence="11">
    <location>
        <begin position="344"/>
        <end position="368"/>
    </location>
</feature>
<accession>A0ABD1E8L6</accession>
<reference evidence="14 15" key="1">
    <citation type="submission" date="2024-05" db="EMBL/GenBank/DDBJ databases">
        <title>Genetic variation in Jamaican populations of the coffee berry borer (Hypothenemus hampei).</title>
        <authorList>
            <person name="Errbii M."/>
            <person name="Myrie A."/>
        </authorList>
    </citation>
    <scope>NUCLEOTIDE SEQUENCE [LARGE SCALE GENOMIC DNA]</scope>
    <source>
        <strain evidence="14">JA-Hopewell-2020-01-JO</strain>
        <tissue evidence="14">Whole body</tissue>
    </source>
</reference>